<dbReference type="GO" id="GO:0015341">
    <property type="term" value="F:zinc efflux antiporter activity"/>
    <property type="evidence" value="ECO:0007669"/>
    <property type="project" value="TreeGrafter"/>
</dbReference>
<feature type="transmembrane region" description="Helical" evidence="7">
    <location>
        <begin position="133"/>
        <end position="153"/>
    </location>
</feature>
<evidence type="ECO:0000256" key="7">
    <source>
        <dbReference type="SAM" id="Phobius"/>
    </source>
</evidence>
<name>A0A4R7ZWX2_9ACTN</name>
<dbReference type="GO" id="GO:0005886">
    <property type="term" value="C:plasma membrane"/>
    <property type="evidence" value="ECO:0007669"/>
    <property type="project" value="TreeGrafter"/>
</dbReference>
<evidence type="ECO:0000313" key="10">
    <source>
        <dbReference type="EMBL" id="TDW22623.1"/>
    </source>
</evidence>
<evidence type="ECO:0000256" key="2">
    <source>
        <dbReference type="ARBA" id="ARBA00008114"/>
    </source>
</evidence>
<feature type="transmembrane region" description="Helical" evidence="7">
    <location>
        <begin position="101"/>
        <end position="121"/>
    </location>
</feature>
<gene>
    <name evidence="10" type="ORF">EV650_1460</name>
</gene>
<dbReference type="SUPFAM" id="SSF161111">
    <property type="entry name" value="Cation efflux protein transmembrane domain-like"/>
    <property type="match status" value="1"/>
</dbReference>
<keyword evidence="5 7" id="KW-1133">Transmembrane helix</keyword>
<dbReference type="EMBL" id="SODF01000001">
    <property type="protein sequence ID" value="TDW22623.1"/>
    <property type="molecule type" value="Genomic_DNA"/>
</dbReference>
<sequence length="321" mass="34383">MTQTHGHGHGHGHGHASADKIDSALEASRDGMRCLKISFAGLIVTAVIQTVIVIYTDSVALLGDTLHNYADALTAVPLGIAFIVGRRLATRAYTYGFGRAEDLAGVVVVMLIAASSAYAGYEAIRRFIHPADVHHVGVLVIAGVVGFLGNEVVAQYRIRTGRRIGSAALVADGLHARTDGFTSLAVVLSAIGAWLGFPLADPIIGLLITVAILFVLRDAAREVYRRLMDAVDPALVDQAEHIIRSTPGVLDVSDIQLRWLGHTLRAEARITIDSNTTLVDAHHLSHQVEHDLIHAVPHLTTATIHTEPLPQDATPARNLVR</sequence>
<evidence type="ECO:0000259" key="9">
    <source>
        <dbReference type="Pfam" id="PF16916"/>
    </source>
</evidence>
<comment type="subcellular location">
    <subcellularLocation>
        <location evidence="1">Membrane</location>
        <topology evidence="1">Multi-pass membrane protein</topology>
    </subcellularLocation>
</comment>
<dbReference type="InterPro" id="IPR027470">
    <property type="entry name" value="Cation_efflux_CTD"/>
</dbReference>
<evidence type="ECO:0000256" key="6">
    <source>
        <dbReference type="ARBA" id="ARBA00023136"/>
    </source>
</evidence>
<feature type="transmembrane region" description="Helical" evidence="7">
    <location>
        <begin position="174"/>
        <end position="197"/>
    </location>
</feature>
<reference evidence="10 11" key="1">
    <citation type="submission" date="2019-03" db="EMBL/GenBank/DDBJ databases">
        <title>Genomic Encyclopedia of Type Strains, Phase III (KMG-III): the genomes of soil and plant-associated and newly described type strains.</title>
        <authorList>
            <person name="Whitman W."/>
        </authorList>
    </citation>
    <scope>NUCLEOTIDE SEQUENCE [LARGE SCALE GENOMIC DNA]</scope>
    <source>
        <strain evidence="10 11">VKM Ac-2570</strain>
    </source>
</reference>
<dbReference type="PANTHER" id="PTHR43840">
    <property type="entry name" value="MITOCHONDRIAL METAL TRANSPORTER 1-RELATED"/>
    <property type="match status" value="1"/>
</dbReference>
<dbReference type="InterPro" id="IPR058533">
    <property type="entry name" value="Cation_efflux_TM"/>
</dbReference>
<dbReference type="NCBIfam" id="TIGR01297">
    <property type="entry name" value="CDF"/>
    <property type="match status" value="1"/>
</dbReference>
<feature type="transmembrane region" description="Helical" evidence="7">
    <location>
        <begin position="203"/>
        <end position="220"/>
    </location>
</feature>
<dbReference type="Gene3D" id="1.20.1510.10">
    <property type="entry name" value="Cation efflux protein transmembrane domain"/>
    <property type="match status" value="1"/>
</dbReference>
<keyword evidence="3" id="KW-0813">Transport</keyword>
<evidence type="ECO:0000259" key="8">
    <source>
        <dbReference type="Pfam" id="PF01545"/>
    </source>
</evidence>
<organism evidence="10 11">
    <name type="scientific">Kribbella kalugense</name>
    <dbReference type="NCBI Taxonomy" id="2512221"/>
    <lineage>
        <taxon>Bacteria</taxon>
        <taxon>Bacillati</taxon>
        <taxon>Actinomycetota</taxon>
        <taxon>Actinomycetes</taxon>
        <taxon>Propionibacteriales</taxon>
        <taxon>Kribbellaceae</taxon>
        <taxon>Kribbella</taxon>
    </lineage>
</organism>
<comment type="caution">
    <text evidence="10">The sequence shown here is derived from an EMBL/GenBank/DDBJ whole genome shotgun (WGS) entry which is preliminary data.</text>
</comment>
<proteinExistence type="inferred from homology"/>
<dbReference type="Proteomes" id="UP000295447">
    <property type="component" value="Unassembled WGS sequence"/>
</dbReference>
<dbReference type="GO" id="GO:0015093">
    <property type="term" value="F:ferrous iron transmembrane transporter activity"/>
    <property type="evidence" value="ECO:0007669"/>
    <property type="project" value="TreeGrafter"/>
</dbReference>
<evidence type="ECO:0000256" key="3">
    <source>
        <dbReference type="ARBA" id="ARBA00022448"/>
    </source>
</evidence>
<evidence type="ECO:0000256" key="5">
    <source>
        <dbReference type="ARBA" id="ARBA00022989"/>
    </source>
</evidence>
<feature type="transmembrane region" description="Helical" evidence="7">
    <location>
        <begin position="37"/>
        <end position="56"/>
    </location>
</feature>
<keyword evidence="4 7" id="KW-0812">Transmembrane</keyword>
<dbReference type="FunFam" id="1.20.1510.10:FF:000006">
    <property type="entry name" value="Divalent cation efflux transporter"/>
    <property type="match status" value="1"/>
</dbReference>
<dbReference type="InterPro" id="IPR002524">
    <property type="entry name" value="Cation_efflux"/>
</dbReference>
<evidence type="ECO:0000256" key="4">
    <source>
        <dbReference type="ARBA" id="ARBA00022692"/>
    </source>
</evidence>
<dbReference type="SUPFAM" id="SSF160240">
    <property type="entry name" value="Cation efflux protein cytoplasmic domain-like"/>
    <property type="match status" value="1"/>
</dbReference>
<feature type="domain" description="Cation efflux protein cytoplasmic" evidence="9">
    <location>
        <begin position="232"/>
        <end position="308"/>
    </location>
</feature>
<keyword evidence="11" id="KW-1185">Reference proteome</keyword>
<feature type="domain" description="Cation efflux protein transmembrane" evidence="8">
    <location>
        <begin position="35"/>
        <end position="228"/>
    </location>
</feature>
<dbReference type="GO" id="GO:0015086">
    <property type="term" value="F:cadmium ion transmembrane transporter activity"/>
    <property type="evidence" value="ECO:0007669"/>
    <property type="project" value="TreeGrafter"/>
</dbReference>
<accession>A0A4R7ZWX2</accession>
<evidence type="ECO:0000256" key="1">
    <source>
        <dbReference type="ARBA" id="ARBA00004141"/>
    </source>
</evidence>
<dbReference type="Pfam" id="PF01545">
    <property type="entry name" value="Cation_efflux"/>
    <property type="match status" value="1"/>
</dbReference>
<dbReference type="RefSeq" id="WP_238174060.1">
    <property type="nucleotide sequence ID" value="NZ_SODF01000001.1"/>
</dbReference>
<dbReference type="Gene3D" id="3.30.70.1350">
    <property type="entry name" value="Cation efflux protein, cytoplasmic domain"/>
    <property type="match status" value="1"/>
</dbReference>
<dbReference type="GO" id="GO:0006882">
    <property type="term" value="P:intracellular zinc ion homeostasis"/>
    <property type="evidence" value="ECO:0007669"/>
    <property type="project" value="TreeGrafter"/>
</dbReference>
<comment type="similarity">
    <text evidence="2">Belongs to the cation diffusion facilitator (CDF) transporter (TC 2.A.4) family.</text>
</comment>
<dbReference type="AlphaFoldDB" id="A0A4R7ZWX2"/>
<dbReference type="InterPro" id="IPR027469">
    <property type="entry name" value="Cation_efflux_TMD_sf"/>
</dbReference>
<dbReference type="InterPro" id="IPR050291">
    <property type="entry name" value="CDF_Transporter"/>
</dbReference>
<keyword evidence="6 7" id="KW-0472">Membrane</keyword>
<evidence type="ECO:0000313" key="11">
    <source>
        <dbReference type="Proteomes" id="UP000295447"/>
    </source>
</evidence>
<dbReference type="PANTHER" id="PTHR43840:SF15">
    <property type="entry name" value="MITOCHONDRIAL METAL TRANSPORTER 1-RELATED"/>
    <property type="match status" value="1"/>
</dbReference>
<feature type="transmembrane region" description="Helical" evidence="7">
    <location>
        <begin position="68"/>
        <end position="89"/>
    </location>
</feature>
<protein>
    <submittedName>
        <fullName evidence="10">Cation diffusion facilitator family transporter</fullName>
    </submittedName>
</protein>
<dbReference type="InterPro" id="IPR036837">
    <property type="entry name" value="Cation_efflux_CTD_sf"/>
</dbReference>
<dbReference type="Pfam" id="PF16916">
    <property type="entry name" value="ZT_dimer"/>
    <property type="match status" value="1"/>
</dbReference>